<keyword evidence="2" id="KW-1185">Reference proteome</keyword>
<dbReference type="VEuPathDB" id="MicrosporidiaDB:CWI38_0720p0020"/>
<accession>A0A4Q9LVC7</accession>
<sequence>MCNDITEKLKIATENKIKERVFPEIETQAVDTGKCYKMDSEKYYRLIPSNKSSSTVLNIFFQVFTSFIYKISGVILNDKLVDIFYLGINNIEINALDSLNIFKKIYIKQMLISNSTINGSILSLILGCNFLKTLKFFNIAIRFDINELKVDCNTSISKLIFYHKDTLNTEIFLTFVSFMRNLESLSLTFFNESIMQVRNNFTLVNKKRLKNLYLNVDSEISTFNDLYFIQYFVVTESLVFRLKYSRKFQNDFFDLLSDDLTHLNIGNLTFDEKNRRVLKNFKNLSCLRIFDCLFKMLHFNELFSSCFEYKLAEKDLNDINITIEDMLFMKKHTHLKKLYFKNCNFVLDSYLFLTKRNFMGLKCLRYESEINDSGFMF</sequence>
<reference evidence="1 2" key="1">
    <citation type="submission" date="2017-12" db="EMBL/GenBank/DDBJ databases">
        <authorList>
            <person name="Pombert J.-F."/>
            <person name="Haag K.L."/>
            <person name="Ebert D."/>
        </authorList>
    </citation>
    <scope>NUCLEOTIDE SEQUENCE [LARGE SCALE GENOMIC DNA]</scope>
    <source>
        <strain evidence="1">IL-G-3</strain>
    </source>
</reference>
<name>A0A4Q9LVC7_9MICR</name>
<organism evidence="1 2">
    <name type="scientific">Hamiltosporidium tvaerminnensis</name>
    <dbReference type="NCBI Taxonomy" id="1176355"/>
    <lineage>
        <taxon>Eukaryota</taxon>
        <taxon>Fungi</taxon>
        <taxon>Fungi incertae sedis</taxon>
        <taxon>Microsporidia</taxon>
        <taxon>Dubosqiidae</taxon>
        <taxon>Hamiltosporidium</taxon>
    </lineage>
</organism>
<dbReference type="EMBL" id="PITK01000720">
    <property type="protein sequence ID" value="TBU12534.1"/>
    <property type="molecule type" value="Genomic_DNA"/>
</dbReference>
<comment type="caution">
    <text evidence="1">The sequence shown here is derived from an EMBL/GenBank/DDBJ whole genome shotgun (WGS) entry which is preliminary data.</text>
</comment>
<evidence type="ECO:0000313" key="1">
    <source>
        <dbReference type="EMBL" id="TBU12534.1"/>
    </source>
</evidence>
<dbReference type="AlphaFoldDB" id="A0A4Q9LVC7"/>
<protein>
    <submittedName>
        <fullName evidence="1">Uncharacterized protein</fullName>
    </submittedName>
</protein>
<gene>
    <name evidence="1" type="ORF">CWI38_0720p0020</name>
</gene>
<dbReference type="Proteomes" id="UP000292282">
    <property type="component" value="Unassembled WGS sequence"/>
</dbReference>
<proteinExistence type="predicted"/>
<evidence type="ECO:0000313" key="2">
    <source>
        <dbReference type="Proteomes" id="UP000292282"/>
    </source>
</evidence>